<protein>
    <recommendedName>
        <fullName evidence="4">DUF3617 domain-containing protein</fullName>
    </recommendedName>
</protein>
<feature type="chain" id="PRO_5016088255" description="DUF3617 domain-containing protein" evidence="1">
    <location>
        <begin position="19"/>
        <end position="151"/>
    </location>
</feature>
<evidence type="ECO:0000313" key="3">
    <source>
        <dbReference type="Proteomes" id="UP000249555"/>
    </source>
</evidence>
<dbReference type="AlphaFoldDB" id="A0A2W5AZA0"/>
<sequence length="151" mass="15751">MRKYLGLILLVTPAAAPAQSIAPGRWDIVSTAVDLVIPGAPGFLLKMMKGRSKTEHKCVTPVSAETGVAALLVPDPKAQCRVDTVQIAGGRYAQTLTCPQKKGGPMQITRAGTYTANGFAGRLKMVGQAPKGPLAITIDQTATHVAGACRK</sequence>
<evidence type="ECO:0000313" key="2">
    <source>
        <dbReference type="EMBL" id="PZO75841.1"/>
    </source>
</evidence>
<keyword evidence="1" id="KW-0732">Signal</keyword>
<dbReference type="EMBL" id="QFMX01000003">
    <property type="protein sequence ID" value="PZO75841.1"/>
    <property type="molecule type" value="Genomic_DNA"/>
</dbReference>
<evidence type="ECO:0008006" key="4">
    <source>
        <dbReference type="Google" id="ProtNLM"/>
    </source>
</evidence>
<name>A0A2W5AZA0_9SPHN</name>
<accession>A0A2W5AZA0</accession>
<dbReference type="Pfam" id="PF12276">
    <property type="entry name" value="DUF3617"/>
    <property type="match status" value="1"/>
</dbReference>
<feature type="signal peptide" evidence="1">
    <location>
        <begin position="1"/>
        <end position="18"/>
    </location>
</feature>
<evidence type="ECO:0000256" key="1">
    <source>
        <dbReference type="SAM" id="SignalP"/>
    </source>
</evidence>
<gene>
    <name evidence="2" type="ORF">DI640_03355</name>
</gene>
<dbReference type="InterPro" id="IPR022061">
    <property type="entry name" value="DUF3617"/>
</dbReference>
<comment type="caution">
    <text evidence="2">The sequence shown here is derived from an EMBL/GenBank/DDBJ whole genome shotgun (WGS) entry which is preliminary data.</text>
</comment>
<reference evidence="2 3" key="1">
    <citation type="submission" date="2017-08" db="EMBL/GenBank/DDBJ databases">
        <title>Infants hospitalized years apart are colonized by the same room-sourced microbial strains.</title>
        <authorList>
            <person name="Brooks B."/>
            <person name="Olm M.R."/>
            <person name="Firek B.A."/>
            <person name="Baker R."/>
            <person name="Thomas B.C."/>
            <person name="Morowitz M.J."/>
            <person name="Banfield J.F."/>
        </authorList>
    </citation>
    <scope>NUCLEOTIDE SEQUENCE [LARGE SCALE GENOMIC DNA]</scope>
    <source>
        <strain evidence="2">S2_018_000_R3_119</strain>
    </source>
</reference>
<dbReference type="Proteomes" id="UP000249555">
    <property type="component" value="Unassembled WGS sequence"/>
</dbReference>
<organism evidence="2 3">
    <name type="scientific">Sphingomonas taxi</name>
    <dbReference type="NCBI Taxonomy" id="1549858"/>
    <lineage>
        <taxon>Bacteria</taxon>
        <taxon>Pseudomonadati</taxon>
        <taxon>Pseudomonadota</taxon>
        <taxon>Alphaproteobacteria</taxon>
        <taxon>Sphingomonadales</taxon>
        <taxon>Sphingomonadaceae</taxon>
        <taxon>Sphingomonas</taxon>
    </lineage>
</organism>
<proteinExistence type="predicted"/>